<organism evidence="1 2">
    <name type="scientific">Bradyrhizobium forestalis</name>
    <dbReference type="NCBI Taxonomy" id="1419263"/>
    <lineage>
        <taxon>Bacteria</taxon>
        <taxon>Pseudomonadati</taxon>
        <taxon>Pseudomonadota</taxon>
        <taxon>Alphaproteobacteria</taxon>
        <taxon>Hyphomicrobiales</taxon>
        <taxon>Nitrobacteraceae</taxon>
        <taxon>Bradyrhizobium</taxon>
    </lineage>
</organism>
<sequence length="68" mass="7770">MMIELDLMQSTWAYNVRAAILMDLYLLHLLIPAHSPIWLERRSRRTADIGARTMPAGTSVSNVRASWT</sequence>
<comment type="caution">
    <text evidence="1">The sequence shown here is derived from an EMBL/GenBank/DDBJ whole genome shotgun (WGS) entry which is preliminary data.</text>
</comment>
<accession>A0A2M8R6P0</accession>
<evidence type="ECO:0000313" key="2">
    <source>
        <dbReference type="Proteomes" id="UP000231194"/>
    </source>
</evidence>
<dbReference type="AlphaFoldDB" id="A0A2M8R6P0"/>
<gene>
    <name evidence="1" type="ORF">CVM73_20205</name>
</gene>
<keyword evidence="2" id="KW-1185">Reference proteome</keyword>
<protein>
    <submittedName>
        <fullName evidence="1">Uncharacterized protein</fullName>
    </submittedName>
</protein>
<dbReference type="Proteomes" id="UP000231194">
    <property type="component" value="Unassembled WGS sequence"/>
</dbReference>
<proteinExistence type="predicted"/>
<name>A0A2M8R6P0_9BRAD</name>
<evidence type="ECO:0000313" key="1">
    <source>
        <dbReference type="EMBL" id="PJG53506.1"/>
    </source>
</evidence>
<reference evidence="1 2" key="1">
    <citation type="submission" date="2017-11" db="EMBL/GenBank/DDBJ databases">
        <title>Bradyrhizobium forestalis sp. nov., an efficient nitrogen-fixing bacterium isolated from nodules of forest legume species in the Amazon.</title>
        <authorList>
            <person name="Costa E.M."/>
            <person name="Guimaraes A."/>
            <person name="Carvalho T.S."/>
            <person name="Rodrigues T.L."/>
            <person name="Ribeiro P.R.A."/>
            <person name="Lebbe L."/>
            <person name="Willems A."/>
            <person name="Moreira F.M.S."/>
        </authorList>
    </citation>
    <scope>NUCLEOTIDE SEQUENCE [LARGE SCALE GENOMIC DNA]</scope>
    <source>
        <strain evidence="1 2">INPA54B</strain>
    </source>
</reference>
<dbReference type="EMBL" id="PGVG01000016">
    <property type="protein sequence ID" value="PJG53506.1"/>
    <property type="molecule type" value="Genomic_DNA"/>
</dbReference>